<reference evidence="14 15" key="1">
    <citation type="submission" date="2019-04" db="EMBL/GenBank/DDBJ databases">
        <title>Reference strain of H23.</title>
        <authorList>
            <person name="Luo X."/>
        </authorList>
    </citation>
    <scope>NUCLEOTIDE SEQUENCE [LARGE SCALE GENOMIC DNA]</scope>
    <source>
        <strain evidence="14 15">H23</strain>
    </source>
</reference>
<dbReference type="AlphaFoldDB" id="A0A4V5ZQX0"/>
<keyword evidence="4 12" id="KW-0812">Transmembrane</keyword>
<dbReference type="PROSITE" id="PS50198">
    <property type="entry name" value="PPIC_PPIASE_2"/>
    <property type="match status" value="1"/>
</dbReference>
<feature type="domain" description="PpiC" evidence="13">
    <location>
        <begin position="286"/>
        <end position="390"/>
    </location>
</feature>
<dbReference type="InterPro" id="IPR046357">
    <property type="entry name" value="PPIase_dom_sf"/>
</dbReference>
<proteinExistence type="inferred from homology"/>
<name>A0A4V5ZQX0_9GAMM</name>
<evidence type="ECO:0000256" key="2">
    <source>
        <dbReference type="ARBA" id="ARBA00022475"/>
    </source>
</evidence>
<dbReference type="SUPFAM" id="SSF109998">
    <property type="entry name" value="Triger factor/SurA peptide-binding domain-like"/>
    <property type="match status" value="1"/>
</dbReference>
<keyword evidence="11" id="KW-0697">Rotamase</keyword>
<protein>
    <recommendedName>
        <fullName evidence="9">Periplasmic chaperone PpiD</fullName>
    </recommendedName>
    <alternativeName>
        <fullName evidence="10">Periplasmic folding chaperone</fullName>
    </alternativeName>
</protein>
<evidence type="ECO:0000256" key="4">
    <source>
        <dbReference type="ARBA" id="ARBA00022692"/>
    </source>
</evidence>
<evidence type="ECO:0000259" key="13">
    <source>
        <dbReference type="PROSITE" id="PS50198"/>
    </source>
</evidence>
<evidence type="ECO:0000256" key="5">
    <source>
        <dbReference type="ARBA" id="ARBA00022989"/>
    </source>
</evidence>
<evidence type="ECO:0000256" key="10">
    <source>
        <dbReference type="ARBA" id="ARBA00042775"/>
    </source>
</evidence>
<dbReference type="OrthoDB" id="9812372at2"/>
<evidence type="ECO:0000256" key="8">
    <source>
        <dbReference type="ARBA" id="ARBA00038408"/>
    </source>
</evidence>
<dbReference type="InterPro" id="IPR000297">
    <property type="entry name" value="PPIase_PpiC"/>
</dbReference>
<evidence type="ECO:0000256" key="7">
    <source>
        <dbReference type="ARBA" id="ARBA00023186"/>
    </source>
</evidence>
<evidence type="ECO:0000256" key="3">
    <source>
        <dbReference type="ARBA" id="ARBA00022519"/>
    </source>
</evidence>
<keyword evidence="2" id="KW-1003">Cell membrane</keyword>
<gene>
    <name evidence="14" type="ORF">FCE95_00810</name>
</gene>
<evidence type="ECO:0000256" key="9">
    <source>
        <dbReference type="ARBA" id="ARBA00040743"/>
    </source>
</evidence>
<evidence type="ECO:0000256" key="11">
    <source>
        <dbReference type="PROSITE-ProRule" id="PRU00278"/>
    </source>
</evidence>
<dbReference type="Gene3D" id="3.10.50.40">
    <property type="match status" value="1"/>
</dbReference>
<dbReference type="PANTHER" id="PTHR47529">
    <property type="entry name" value="PEPTIDYL-PROLYL CIS-TRANS ISOMERASE D"/>
    <property type="match status" value="1"/>
</dbReference>
<evidence type="ECO:0000256" key="6">
    <source>
        <dbReference type="ARBA" id="ARBA00023136"/>
    </source>
</evidence>
<dbReference type="Proteomes" id="UP000308707">
    <property type="component" value="Unassembled WGS sequence"/>
</dbReference>
<sequence>MLQSLRDKSSSWIAKVILALLLVPFAFFGVEQYLQQRVDTFAARVSTPPTWWASAPNWGPLKWWVWKHEDISVEDFRTRFEQQREQQRAAAGEAFDARAFETVENKRALLDRLIDERVMRINADRAGIVVSDAEVRDTIQSLPEFQVDGKFDAQRYQLALQSTNPPRTPLQFQQLVRESLLQSQVPSRLSESSFVTASELDRMLALLGEKRDVAVVQLPAPAPDTGAVSGAEMQKWYREHAAEYRAPESSSIEYVELNAATLPVPQADEAELRRRYDAEKARFAATEQRQAAHILIAVDPKANAATAKAAEQKATLLADQAKRPGVDFAALARANSDDPGSKAAGGDLGFVEKGAGLAKPFEDAVFSMRPDQVSGPVKTEFGYHIIKLGQIKTGQQLPFEQVRDQLAQEQAEADREKAFNDMAGRLVDLVYKNPTALEPAAREMNLPVQKLGPFPRGGGTGLAANPAVQRAAFSETLVQDGTVSDPIEIAPNHTVLIRVVDHKPERAQPLADVRDRIVAAIRADRTKKASAAAADAFLARVAKGETLEAVAASQGLQATPIPGLPRGAPIPSPEANQAIFAVAKPAAGKVSAGKADLADGSHVVFAVSKVEPGAKDALQPAQRDQMRGQMAQMKGIDAAQAYVNAVRKRMKVEVAEDRL</sequence>
<comment type="subcellular location">
    <subcellularLocation>
        <location evidence="1">Cell inner membrane</location>
        <topology evidence="1">Single-pass type II membrane protein</topology>
        <orientation evidence="1">Periplasmic side</orientation>
    </subcellularLocation>
</comment>
<dbReference type="PROSITE" id="PS01096">
    <property type="entry name" value="PPIC_PPIASE_1"/>
    <property type="match status" value="1"/>
</dbReference>
<feature type="transmembrane region" description="Helical" evidence="12">
    <location>
        <begin position="12"/>
        <end position="30"/>
    </location>
</feature>
<evidence type="ECO:0000313" key="15">
    <source>
        <dbReference type="Proteomes" id="UP000308707"/>
    </source>
</evidence>
<keyword evidence="7" id="KW-0143">Chaperone</keyword>
<keyword evidence="3" id="KW-0997">Cell inner membrane</keyword>
<keyword evidence="11 14" id="KW-0413">Isomerase</keyword>
<dbReference type="InterPro" id="IPR023058">
    <property type="entry name" value="PPIase_PpiC_CS"/>
</dbReference>
<comment type="similarity">
    <text evidence="8">Belongs to the PpiD chaperone family.</text>
</comment>
<evidence type="ECO:0000256" key="1">
    <source>
        <dbReference type="ARBA" id="ARBA00004382"/>
    </source>
</evidence>
<dbReference type="EMBL" id="SZUA01000001">
    <property type="protein sequence ID" value="TKR32903.1"/>
    <property type="molecule type" value="Genomic_DNA"/>
</dbReference>
<dbReference type="GO" id="GO:0003755">
    <property type="term" value="F:peptidyl-prolyl cis-trans isomerase activity"/>
    <property type="evidence" value="ECO:0007669"/>
    <property type="project" value="UniProtKB-KW"/>
</dbReference>
<comment type="caution">
    <text evidence="14">The sequence shown here is derived from an EMBL/GenBank/DDBJ whole genome shotgun (WGS) entry which is preliminary data.</text>
</comment>
<organism evidence="14 15">
    <name type="scientific">Luteimonas gilva</name>
    <dbReference type="NCBI Taxonomy" id="2572684"/>
    <lineage>
        <taxon>Bacteria</taxon>
        <taxon>Pseudomonadati</taxon>
        <taxon>Pseudomonadota</taxon>
        <taxon>Gammaproteobacteria</taxon>
        <taxon>Lysobacterales</taxon>
        <taxon>Lysobacteraceae</taxon>
        <taxon>Luteimonas</taxon>
    </lineage>
</organism>
<dbReference type="InterPro" id="IPR027304">
    <property type="entry name" value="Trigger_fact/SurA_dom_sf"/>
</dbReference>
<dbReference type="Gene3D" id="1.10.4030.10">
    <property type="entry name" value="Porin chaperone SurA, peptide-binding domain"/>
    <property type="match status" value="1"/>
</dbReference>
<dbReference type="Pfam" id="PF13624">
    <property type="entry name" value="SurA_N_3"/>
    <property type="match status" value="2"/>
</dbReference>
<dbReference type="SUPFAM" id="SSF54534">
    <property type="entry name" value="FKBP-like"/>
    <property type="match status" value="1"/>
</dbReference>
<keyword evidence="5 12" id="KW-1133">Transmembrane helix</keyword>
<dbReference type="RefSeq" id="WP_137265112.1">
    <property type="nucleotide sequence ID" value="NZ_SZUA01000001.1"/>
</dbReference>
<accession>A0A4V5ZQX0</accession>
<dbReference type="GO" id="GO:0005886">
    <property type="term" value="C:plasma membrane"/>
    <property type="evidence" value="ECO:0007669"/>
    <property type="project" value="UniProtKB-SubCell"/>
</dbReference>
<keyword evidence="6 12" id="KW-0472">Membrane</keyword>
<dbReference type="PANTHER" id="PTHR47529:SF1">
    <property type="entry name" value="PERIPLASMIC CHAPERONE PPID"/>
    <property type="match status" value="1"/>
</dbReference>
<evidence type="ECO:0000256" key="12">
    <source>
        <dbReference type="SAM" id="Phobius"/>
    </source>
</evidence>
<evidence type="ECO:0000313" key="14">
    <source>
        <dbReference type="EMBL" id="TKR32903.1"/>
    </source>
</evidence>
<dbReference type="InterPro" id="IPR052029">
    <property type="entry name" value="PpiD_chaperone"/>
</dbReference>
<dbReference type="Pfam" id="PF00639">
    <property type="entry name" value="Rotamase"/>
    <property type="match status" value="1"/>
</dbReference>
<keyword evidence="15" id="KW-1185">Reference proteome</keyword>